<dbReference type="Gene3D" id="1.10.260.40">
    <property type="entry name" value="lambda repressor-like DNA-binding domains"/>
    <property type="match status" value="1"/>
</dbReference>
<feature type="region of interest" description="Disordered" evidence="2">
    <location>
        <begin position="142"/>
        <end position="175"/>
    </location>
</feature>
<dbReference type="PANTHER" id="PTHR10245">
    <property type="entry name" value="ENDOTHELIAL DIFFERENTIATION-RELATED FACTOR 1 MULTIPROTEIN BRIDGING FACTOR 1"/>
    <property type="match status" value="1"/>
</dbReference>
<keyword evidence="1" id="KW-0238">DNA-binding</keyword>
<evidence type="ECO:0000256" key="1">
    <source>
        <dbReference type="ARBA" id="ARBA00023125"/>
    </source>
</evidence>
<evidence type="ECO:0000259" key="3">
    <source>
        <dbReference type="PROSITE" id="PS50943"/>
    </source>
</evidence>
<feature type="domain" description="HTH cro/C1-type" evidence="3">
    <location>
        <begin position="81"/>
        <end position="136"/>
    </location>
</feature>
<evidence type="ECO:0000313" key="4">
    <source>
        <dbReference type="EMBL" id="KON31853.1"/>
    </source>
</evidence>
<accession>A0A0M0BTB7</accession>
<feature type="region of interest" description="Disordered" evidence="2">
    <location>
        <begin position="41"/>
        <end position="62"/>
    </location>
</feature>
<gene>
    <name evidence="4" type="ORF">AC478_01935</name>
</gene>
<evidence type="ECO:0000256" key="2">
    <source>
        <dbReference type="SAM" id="MobiDB-lite"/>
    </source>
</evidence>
<name>A0A0M0BTB7_9ARCH</name>
<reference evidence="5" key="1">
    <citation type="submission" date="2015-06" db="EMBL/GenBank/DDBJ databases">
        <title>New insights into the roles of widespread benthic archaea in carbon and nitrogen cycling.</title>
        <authorList>
            <person name="Lazar C.S."/>
            <person name="Baker B.J."/>
            <person name="Seitz K.W."/>
            <person name="Hyde A.S."/>
            <person name="Dick G.J."/>
            <person name="Hinrichs K.-U."/>
            <person name="Teske A.P."/>
        </authorList>
    </citation>
    <scope>NUCLEOTIDE SEQUENCE [LARGE SCALE GENOMIC DNA]</scope>
</reference>
<protein>
    <recommendedName>
        <fullName evidence="3">HTH cro/C1-type domain-containing protein</fullName>
    </recommendedName>
</protein>
<dbReference type="Pfam" id="PF01381">
    <property type="entry name" value="HTH_3"/>
    <property type="match status" value="1"/>
</dbReference>
<dbReference type="GO" id="GO:0003677">
    <property type="term" value="F:DNA binding"/>
    <property type="evidence" value="ECO:0007669"/>
    <property type="project" value="UniProtKB-KW"/>
</dbReference>
<organism evidence="4 5">
    <name type="scientific">miscellaneous Crenarchaeota group-1 archaeon SG8-32-3</name>
    <dbReference type="NCBI Taxonomy" id="1685125"/>
    <lineage>
        <taxon>Archaea</taxon>
        <taxon>Candidatus Bathyarchaeota</taxon>
        <taxon>MCG-1</taxon>
    </lineage>
</organism>
<dbReference type="SUPFAM" id="SSF47413">
    <property type="entry name" value="lambda repressor-like DNA-binding domains"/>
    <property type="match status" value="1"/>
</dbReference>
<dbReference type="EMBL" id="LFWV01000021">
    <property type="protein sequence ID" value="KON31853.1"/>
    <property type="molecule type" value="Genomic_DNA"/>
</dbReference>
<dbReference type="SMART" id="SM00530">
    <property type="entry name" value="HTH_XRE"/>
    <property type="match status" value="1"/>
</dbReference>
<dbReference type="InterPro" id="IPR004451">
    <property type="entry name" value="MJ0586"/>
</dbReference>
<sequence>MRCEVCGRKIHGAPIRALIEGAKLTVCIECSKHGRIIREEEAAQRNPKKTSAPMPFIQRKKPPQAKVDITREIVEGYDSKIRQAREKLGLSHEELGKKINEKASVLSKLETGKMTPNNQLVTKLEHVLKIKLLVPIKEEKVSMGFPKSPNRGTTLGDLIQLNKKGEEENTERKQS</sequence>
<dbReference type="Proteomes" id="UP000054016">
    <property type="component" value="Unassembled WGS sequence"/>
</dbReference>
<dbReference type="InterPro" id="IPR010982">
    <property type="entry name" value="Lambda_DNA-bd_dom_sf"/>
</dbReference>
<dbReference type="InterPro" id="IPR001387">
    <property type="entry name" value="Cro/C1-type_HTH"/>
</dbReference>
<dbReference type="AlphaFoldDB" id="A0A0M0BTB7"/>
<dbReference type="PANTHER" id="PTHR10245:SF15">
    <property type="entry name" value="ENDOTHELIAL DIFFERENTIATION-RELATED FACTOR 1"/>
    <property type="match status" value="1"/>
</dbReference>
<dbReference type="CDD" id="cd00093">
    <property type="entry name" value="HTH_XRE"/>
    <property type="match status" value="1"/>
</dbReference>
<dbReference type="NCBIfam" id="TIGR00270">
    <property type="entry name" value="multiprotein bridging factor aMBF1"/>
    <property type="match status" value="1"/>
</dbReference>
<evidence type="ECO:0000313" key="5">
    <source>
        <dbReference type="Proteomes" id="UP000054016"/>
    </source>
</evidence>
<proteinExistence type="predicted"/>
<comment type="caution">
    <text evidence="4">The sequence shown here is derived from an EMBL/GenBank/DDBJ whole genome shotgun (WGS) entry which is preliminary data.</text>
</comment>
<dbReference type="PROSITE" id="PS50943">
    <property type="entry name" value="HTH_CROC1"/>
    <property type="match status" value="1"/>
</dbReference>
<feature type="compositionally biased region" description="Basic and acidic residues" evidence="2">
    <location>
        <begin position="163"/>
        <end position="175"/>
    </location>
</feature>